<organism evidence="9 10">
    <name type="scientific">Parnassius apollo</name>
    <name type="common">Apollo butterfly</name>
    <name type="synonym">Papilio apollo</name>
    <dbReference type="NCBI Taxonomy" id="110799"/>
    <lineage>
        <taxon>Eukaryota</taxon>
        <taxon>Metazoa</taxon>
        <taxon>Ecdysozoa</taxon>
        <taxon>Arthropoda</taxon>
        <taxon>Hexapoda</taxon>
        <taxon>Insecta</taxon>
        <taxon>Pterygota</taxon>
        <taxon>Neoptera</taxon>
        <taxon>Endopterygota</taxon>
        <taxon>Lepidoptera</taxon>
        <taxon>Glossata</taxon>
        <taxon>Ditrysia</taxon>
        <taxon>Papilionoidea</taxon>
        <taxon>Papilionidae</taxon>
        <taxon>Parnassiinae</taxon>
        <taxon>Parnassini</taxon>
        <taxon>Parnassius</taxon>
        <taxon>Parnassius</taxon>
    </lineage>
</organism>
<feature type="transmembrane region" description="Helical" evidence="7">
    <location>
        <begin position="488"/>
        <end position="511"/>
    </location>
</feature>
<dbReference type="GO" id="GO:0005886">
    <property type="term" value="C:plasma membrane"/>
    <property type="evidence" value="ECO:0007669"/>
    <property type="project" value="InterPro"/>
</dbReference>
<keyword evidence="3 7" id="KW-0812">Transmembrane</keyword>
<gene>
    <name evidence="9" type="ORF">PAPOLLO_LOCUS28276</name>
</gene>
<dbReference type="InterPro" id="IPR012496">
    <property type="entry name" value="TMC_dom"/>
</dbReference>
<reference evidence="9" key="1">
    <citation type="submission" date="2021-04" db="EMBL/GenBank/DDBJ databases">
        <authorList>
            <person name="Tunstrom K."/>
        </authorList>
    </citation>
    <scope>NUCLEOTIDE SEQUENCE</scope>
</reference>
<dbReference type="PANTHER" id="PTHR23302">
    <property type="entry name" value="TRANSMEMBRANE CHANNEL-RELATED"/>
    <property type="match status" value="1"/>
</dbReference>
<dbReference type="Proteomes" id="UP000691718">
    <property type="component" value="Unassembled WGS sequence"/>
</dbReference>
<evidence type="ECO:0000256" key="7">
    <source>
        <dbReference type="SAM" id="Phobius"/>
    </source>
</evidence>
<evidence type="ECO:0000313" key="10">
    <source>
        <dbReference type="Proteomes" id="UP000691718"/>
    </source>
</evidence>
<feature type="region of interest" description="Disordered" evidence="6">
    <location>
        <begin position="60"/>
        <end position="85"/>
    </location>
</feature>
<evidence type="ECO:0000256" key="3">
    <source>
        <dbReference type="ARBA" id="ARBA00022692"/>
    </source>
</evidence>
<feature type="transmembrane region" description="Helical" evidence="7">
    <location>
        <begin position="455"/>
        <end position="476"/>
    </location>
</feature>
<feature type="domain" description="TMC" evidence="8">
    <location>
        <begin position="528"/>
        <end position="638"/>
    </location>
</feature>
<feature type="transmembrane region" description="Helical" evidence="7">
    <location>
        <begin position="291"/>
        <end position="309"/>
    </location>
</feature>
<sequence>MSGGNSSKNKARSSKRQEGWEEAGGEFYQELYPGGEQELFENLQRADAAKLATLLPSKQARNTTTVKRGRSQNERRQSTFARTTQSRDIHLSMLPDLSENLSNEERSWEEIMQIKAMPVPMAQKRELKARLQNATKLRLQGFEQLQWRQRKVWHRFRTRLAEVLGKLELWQSPMRVIEGKFGTGVVCYFLFLRWLLFLNVAISVFIVLFLILPNTLLKENCEDCESLDYNSTLCCPERSGNVTSNNVVLDLIQGTGWMEETLLFYGVYSDKIFVYSLPKLWGAEMAYNMPLAYILVPIAWTLLSLVAIVKTGAKGFKERLVENEGQFYLYCNLVFGGWDFCVHNAKSAKIKHKALFNEIKGCLQEERYKEEKQSRTREGTILLHLRRVVINVFVLVILVVSGVVIYMTFSFSTSSLYEYTENLPTLRPNDSFADTLVSYKENNTDNQIRSTLLQFLPYVSIVVLNLFVPEIFGYLITYEGYKPTHVILITLLRTVLLRLSSFVVLLSQVYMQTSGLFNSGDQSVRLECWETYVGQQFYKLILTDFAVQFIMTFFLNFPRAFLGRHSNSRCLKTIGTQNFYLPKHVLDIVYIQTIIWMGAFFCPFLPIIGTIFYFFLFYIKKFNCLINCTPSPIVYRASKSKSLFMSVLLVGFVMSIAPVAYSIAEMSPSLNCGPYKSYGTVWDFVITTFNLFPPVVREVVFLMGTSTFAVPAFAIALFFLYYYWAVATANRHMVAVLRNQLVLEGHDKQFLLNRLSAFIRQHQKRCERRNRASFADDDSSVRQGS</sequence>
<feature type="transmembrane region" description="Helical" evidence="7">
    <location>
        <begin position="588"/>
        <end position="616"/>
    </location>
</feature>
<name>A0A8S3YB24_PARAO</name>
<evidence type="ECO:0000256" key="6">
    <source>
        <dbReference type="SAM" id="MobiDB-lite"/>
    </source>
</evidence>
<dbReference type="InterPro" id="IPR038900">
    <property type="entry name" value="TMC"/>
</dbReference>
<accession>A0A8S3YB24</accession>
<protein>
    <submittedName>
        <fullName evidence="9">(apollo) hypothetical protein</fullName>
    </submittedName>
</protein>
<dbReference type="OrthoDB" id="1936208at2759"/>
<dbReference type="PANTHER" id="PTHR23302:SF24">
    <property type="entry name" value="TMC DOMAIN-CONTAINING PROTEIN"/>
    <property type="match status" value="1"/>
</dbReference>
<feature type="transmembrane region" description="Helical" evidence="7">
    <location>
        <begin position="388"/>
        <end position="409"/>
    </location>
</feature>
<evidence type="ECO:0000256" key="2">
    <source>
        <dbReference type="ARBA" id="ARBA00006510"/>
    </source>
</evidence>
<keyword evidence="5 7" id="KW-0472">Membrane</keyword>
<evidence type="ECO:0000256" key="1">
    <source>
        <dbReference type="ARBA" id="ARBA00004141"/>
    </source>
</evidence>
<feature type="transmembrane region" description="Helical" evidence="7">
    <location>
        <begin position="185"/>
        <end position="212"/>
    </location>
</feature>
<dbReference type="AlphaFoldDB" id="A0A8S3YB24"/>
<evidence type="ECO:0000256" key="4">
    <source>
        <dbReference type="ARBA" id="ARBA00022989"/>
    </source>
</evidence>
<feature type="region of interest" description="Disordered" evidence="6">
    <location>
        <begin position="1"/>
        <end position="22"/>
    </location>
</feature>
<comment type="subcellular location">
    <subcellularLocation>
        <location evidence="1">Membrane</location>
        <topology evidence="1">Multi-pass membrane protein</topology>
    </subcellularLocation>
</comment>
<evidence type="ECO:0000313" key="9">
    <source>
        <dbReference type="EMBL" id="CAG5059938.1"/>
    </source>
</evidence>
<keyword evidence="4 7" id="KW-1133">Transmembrane helix</keyword>
<comment type="caution">
    <text evidence="9">The sequence shown here is derived from an EMBL/GenBank/DDBJ whole genome shotgun (WGS) entry which is preliminary data.</text>
</comment>
<feature type="transmembrane region" description="Helical" evidence="7">
    <location>
        <begin position="699"/>
        <end position="724"/>
    </location>
</feature>
<dbReference type="EMBL" id="CAJQZP010001707">
    <property type="protein sequence ID" value="CAG5059938.1"/>
    <property type="molecule type" value="Genomic_DNA"/>
</dbReference>
<comment type="similarity">
    <text evidence="2">Belongs to the TMC family.</text>
</comment>
<dbReference type="GO" id="GO:0008381">
    <property type="term" value="F:mechanosensitive monoatomic ion channel activity"/>
    <property type="evidence" value="ECO:0007669"/>
    <property type="project" value="TreeGrafter"/>
</dbReference>
<evidence type="ECO:0000259" key="8">
    <source>
        <dbReference type="Pfam" id="PF07810"/>
    </source>
</evidence>
<evidence type="ECO:0000256" key="5">
    <source>
        <dbReference type="ARBA" id="ARBA00023136"/>
    </source>
</evidence>
<dbReference type="Pfam" id="PF07810">
    <property type="entry name" value="TMC"/>
    <property type="match status" value="1"/>
</dbReference>
<feature type="transmembrane region" description="Helical" evidence="7">
    <location>
        <begin position="643"/>
        <end position="664"/>
    </location>
</feature>
<proteinExistence type="inferred from homology"/>
<keyword evidence="10" id="KW-1185">Reference proteome</keyword>